<dbReference type="Gene3D" id="1.10.1380.10">
    <property type="entry name" value="Neutral endopeptidase , domain2"/>
    <property type="match status" value="1"/>
</dbReference>
<dbReference type="AlphaFoldDB" id="A0AAQ4ENZ5"/>
<keyword evidence="2" id="KW-1185">Reference proteome</keyword>
<name>A0AAQ4ENZ5_AMBAM</name>
<dbReference type="SUPFAM" id="SSF55486">
    <property type="entry name" value="Metalloproteases ('zincins'), catalytic domain"/>
    <property type="match status" value="1"/>
</dbReference>
<evidence type="ECO:0000313" key="2">
    <source>
        <dbReference type="Proteomes" id="UP001321473"/>
    </source>
</evidence>
<dbReference type="Gene3D" id="3.40.390.10">
    <property type="entry name" value="Collagenase (Catalytic Domain)"/>
    <property type="match status" value="1"/>
</dbReference>
<dbReference type="InterPro" id="IPR042089">
    <property type="entry name" value="Peptidase_M13_dom_2"/>
</dbReference>
<dbReference type="GO" id="GO:0004222">
    <property type="term" value="F:metalloendopeptidase activity"/>
    <property type="evidence" value="ECO:0007669"/>
    <property type="project" value="InterPro"/>
</dbReference>
<dbReference type="InterPro" id="IPR000718">
    <property type="entry name" value="Peptidase_M13"/>
</dbReference>
<sequence length="135" mass="15106">MFSKLKESFEDQLRHQRSWLDDLSRRSALAKLAAMRLLNGFPHGVSTERDMNDRFAEFPEMPDGASFWDAWLTAARIAQRRLLTGNLSDVAFVSGRAIAIYATRLNLVVLPAGIIGRPVFYKLGPPAHNYGALGM</sequence>
<accession>A0AAQ4ENZ5</accession>
<reference evidence="1 2" key="1">
    <citation type="journal article" date="2023" name="Arcadia Sci">
        <title>De novo assembly of a long-read Amblyomma americanum tick genome.</title>
        <authorList>
            <person name="Chou S."/>
            <person name="Poskanzer K.E."/>
            <person name="Rollins M."/>
            <person name="Thuy-Boun P.S."/>
        </authorList>
    </citation>
    <scope>NUCLEOTIDE SEQUENCE [LARGE SCALE GENOMIC DNA]</scope>
    <source>
        <strain evidence="1">F_SG_1</strain>
        <tissue evidence="1">Salivary glands</tissue>
    </source>
</reference>
<dbReference type="PROSITE" id="PS51885">
    <property type="entry name" value="NEPRILYSIN"/>
    <property type="match status" value="1"/>
</dbReference>
<gene>
    <name evidence="1" type="ORF">V5799_030264</name>
</gene>
<dbReference type="Proteomes" id="UP001321473">
    <property type="component" value="Unassembled WGS sequence"/>
</dbReference>
<protein>
    <submittedName>
        <fullName evidence="1">Uncharacterized protein</fullName>
    </submittedName>
</protein>
<proteinExistence type="predicted"/>
<dbReference type="InterPro" id="IPR024079">
    <property type="entry name" value="MetalloPept_cat_dom_sf"/>
</dbReference>
<dbReference type="GO" id="GO:0006508">
    <property type="term" value="P:proteolysis"/>
    <property type="evidence" value="ECO:0007669"/>
    <property type="project" value="InterPro"/>
</dbReference>
<organism evidence="1 2">
    <name type="scientific">Amblyomma americanum</name>
    <name type="common">Lone star tick</name>
    <dbReference type="NCBI Taxonomy" id="6943"/>
    <lineage>
        <taxon>Eukaryota</taxon>
        <taxon>Metazoa</taxon>
        <taxon>Ecdysozoa</taxon>
        <taxon>Arthropoda</taxon>
        <taxon>Chelicerata</taxon>
        <taxon>Arachnida</taxon>
        <taxon>Acari</taxon>
        <taxon>Parasitiformes</taxon>
        <taxon>Ixodida</taxon>
        <taxon>Ixodoidea</taxon>
        <taxon>Ixodidae</taxon>
        <taxon>Amblyomminae</taxon>
        <taxon>Amblyomma</taxon>
    </lineage>
</organism>
<evidence type="ECO:0000313" key="1">
    <source>
        <dbReference type="EMBL" id="KAK8776391.1"/>
    </source>
</evidence>
<comment type="caution">
    <text evidence="1">The sequence shown here is derived from an EMBL/GenBank/DDBJ whole genome shotgun (WGS) entry which is preliminary data.</text>
</comment>
<dbReference type="EMBL" id="JARKHS020013014">
    <property type="protein sequence ID" value="KAK8776391.1"/>
    <property type="molecule type" value="Genomic_DNA"/>
</dbReference>
<feature type="non-terminal residue" evidence="1">
    <location>
        <position position="135"/>
    </location>
</feature>